<evidence type="ECO:0000259" key="4">
    <source>
        <dbReference type="Pfam" id="PF02678"/>
    </source>
</evidence>
<name>H1SES8_9BURK</name>
<comment type="caution">
    <text evidence="5">The sequence shown here is derived from an EMBL/GenBank/DDBJ whole genome shotgun (WGS) entry which is preliminary data.</text>
</comment>
<dbReference type="Proteomes" id="UP000005808">
    <property type="component" value="Unassembled WGS sequence"/>
</dbReference>
<accession>H1SES8</accession>
<dbReference type="AlphaFoldDB" id="H1SES8"/>
<comment type="similarity">
    <text evidence="1 2">Belongs to the pirin family.</text>
</comment>
<feature type="region of interest" description="Disordered" evidence="3">
    <location>
        <begin position="1"/>
        <end position="28"/>
    </location>
</feature>
<evidence type="ECO:0000313" key="5">
    <source>
        <dbReference type="EMBL" id="EHP39004.1"/>
    </source>
</evidence>
<proteinExistence type="inferred from homology"/>
<dbReference type="Pfam" id="PF02678">
    <property type="entry name" value="Pirin"/>
    <property type="match status" value="1"/>
</dbReference>
<evidence type="ECO:0000256" key="2">
    <source>
        <dbReference type="RuleBase" id="RU003457"/>
    </source>
</evidence>
<protein>
    <submittedName>
        <fullName evidence="5">Pirin</fullName>
    </submittedName>
</protein>
<dbReference type="InterPro" id="IPR012093">
    <property type="entry name" value="Pirin"/>
</dbReference>
<dbReference type="PIRSF" id="PIRSF006232">
    <property type="entry name" value="Pirin"/>
    <property type="match status" value="1"/>
</dbReference>
<evidence type="ECO:0000313" key="6">
    <source>
        <dbReference type="Proteomes" id="UP000005808"/>
    </source>
</evidence>
<dbReference type="InterPro" id="IPR011051">
    <property type="entry name" value="RmlC_Cupin_sf"/>
</dbReference>
<evidence type="ECO:0000256" key="1">
    <source>
        <dbReference type="ARBA" id="ARBA00008416"/>
    </source>
</evidence>
<evidence type="ECO:0000256" key="3">
    <source>
        <dbReference type="SAM" id="MobiDB-lite"/>
    </source>
</evidence>
<dbReference type="InterPro" id="IPR014710">
    <property type="entry name" value="RmlC-like_jellyroll"/>
</dbReference>
<dbReference type="PATRIC" id="fig|1127483.3.peg.6809"/>
<dbReference type="PANTHER" id="PTHR13903:SF8">
    <property type="entry name" value="PIRIN"/>
    <property type="match status" value="1"/>
</dbReference>
<organism evidence="5 6">
    <name type="scientific">Cupriavidus basilensis OR16</name>
    <dbReference type="NCBI Taxonomy" id="1127483"/>
    <lineage>
        <taxon>Bacteria</taxon>
        <taxon>Pseudomonadati</taxon>
        <taxon>Pseudomonadota</taxon>
        <taxon>Betaproteobacteria</taxon>
        <taxon>Burkholderiales</taxon>
        <taxon>Burkholderiaceae</taxon>
        <taxon>Cupriavidus</taxon>
    </lineage>
</organism>
<dbReference type="EMBL" id="AHJE01000102">
    <property type="protein sequence ID" value="EHP39004.1"/>
    <property type="molecule type" value="Genomic_DNA"/>
</dbReference>
<sequence length="297" mass="32123">MKSATQAGRAAEERQTRYPMAQPQAAATRPIVLRTKGRRHGPVTRIVSPGDVGQLIKPFVFLDYFDFAPSGDALFPMHPHSGIATLTVLIEGELDYEDTTGAAGVLHSGSVEWMRAGNGIWHGASPAKGERFQGYQLWVALPRSLENGLPHSQYLPASTIPRAGPARVILGTQSGRNSPVAAPAGVALQHVRLAAGERWRYQPPEGHTVAWAHANRGTLAVGNEVLHDELVVFAQSEDLLEFAAQSDADFIVASAIPHPHDLSLGYYSVHTSDEALRKGEAEIARIGMQLRAEGRLR</sequence>
<dbReference type="SUPFAM" id="SSF51182">
    <property type="entry name" value="RmlC-like cupins"/>
    <property type="match status" value="1"/>
</dbReference>
<dbReference type="RefSeq" id="WP_006162684.1">
    <property type="nucleotide sequence ID" value="NZ_AHJE01000102.1"/>
</dbReference>
<gene>
    <name evidence="5" type="ORF">OR16_34088</name>
</gene>
<dbReference type="Gene3D" id="2.60.120.10">
    <property type="entry name" value="Jelly Rolls"/>
    <property type="match status" value="1"/>
</dbReference>
<reference evidence="5 6" key="1">
    <citation type="journal article" date="2012" name="J. Bacteriol.">
        <title>De Novo Genome Project of Cupriavidus basilensis OR16.</title>
        <authorList>
            <person name="Cserhati M."/>
            <person name="Kriszt B."/>
            <person name="Szoboszlay S."/>
            <person name="Toth A."/>
            <person name="Szabo I."/>
            <person name="Tancsics A."/>
            <person name="Nagy I."/>
            <person name="Horvath B."/>
            <person name="Nagy I."/>
            <person name="Kukolya J."/>
        </authorList>
    </citation>
    <scope>NUCLEOTIDE SEQUENCE [LARGE SCALE GENOMIC DNA]</scope>
    <source>
        <strain evidence="5 6">OR16</strain>
    </source>
</reference>
<dbReference type="InterPro" id="IPR003829">
    <property type="entry name" value="Pirin_N_dom"/>
</dbReference>
<feature type="domain" description="Pirin N-terminal" evidence="4">
    <location>
        <begin position="51"/>
        <end position="139"/>
    </location>
</feature>
<dbReference type="PANTHER" id="PTHR13903">
    <property type="entry name" value="PIRIN-RELATED"/>
    <property type="match status" value="1"/>
</dbReference>